<evidence type="ECO:0000313" key="2">
    <source>
        <dbReference type="Proteomes" id="UP001165378"/>
    </source>
</evidence>
<dbReference type="PANTHER" id="PTHR34861">
    <property type="match status" value="1"/>
</dbReference>
<dbReference type="EMBL" id="JAKFHA010000001">
    <property type="protein sequence ID" value="MCF2526114.1"/>
    <property type="molecule type" value="Genomic_DNA"/>
</dbReference>
<keyword evidence="2" id="KW-1185">Reference proteome</keyword>
<dbReference type="GO" id="GO:0004061">
    <property type="term" value="F:arylformamidase activity"/>
    <property type="evidence" value="ECO:0007669"/>
    <property type="project" value="InterPro"/>
</dbReference>
<accession>A0AA41PUI5</accession>
<organism evidence="1 2">
    <name type="scientific">Yinghuangia soli</name>
    <dbReference type="NCBI Taxonomy" id="2908204"/>
    <lineage>
        <taxon>Bacteria</taxon>
        <taxon>Bacillati</taxon>
        <taxon>Actinomycetota</taxon>
        <taxon>Actinomycetes</taxon>
        <taxon>Kitasatosporales</taxon>
        <taxon>Streptomycetaceae</taxon>
        <taxon>Yinghuangia</taxon>
    </lineage>
</organism>
<dbReference type="AlphaFoldDB" id="A0AA41PUI5"/>
<dbReference type="Proteomes" id="UP001165378">
    <property type="component" value="Unassembled WGS sequence"/>
</dbReference>
<dbReference type="GO" id="GO:0019441">
    <property type="term" value="P:L-tryptophan catabolic process to kynurenine"/>
    <property type="evidence" value="ECO:0007669"/>
    <property type="project" value="InterPro"/>
</dbReference>
<dbReference type="SUPFAM" id="SSF102198">
    <property type="entry name" value="Putative cyclase"/>
    <property type="match status" value="1"/>
</dbReference>
<dbReference type="RefSeq" id="WP_235050172.1">
    <property type="nucleotide sequence ID" value="NZ_JAKFHA010000001.1"/>
</dbReference>
<dbReference type="Gene3D" id="3.50.30.50">
    <property type="entry name" value="Putative cyclase"/>
    <property type="match status" value="1"/>
</dbReference>
<evidence type="ECO:0000313" key="1">
    <source>
        <dbReference type="EMBL" id="MCF2526114.1"/>
    </source>
</evidence>
<name>A0AA41PUI5_9ACTN</name>
<comment type="caution">
    <text evidence="1">The sequence shown here is derived from an EMBL/GenBank/DDBJ whole genome shotgun (WGS) entry which is preliminary data.</text>
</comment>
<dbReference type="PANTHER" id="PTHR34861:SF10">
    <property type="entry name" value="CYCLASE"/>
    <property type="match status" value="1"/>
</dbReference>
<protein>
    <submittedName>
        <fullName evidence="1">Cyclase family protein</fullName>
    </submittedName>
</protein>
<reference evidence="1" key="1">
    <citation type="submission" date="2022-01" db="EMBL/GenBank/DDBJ databases">
        <title>Genome-Based Taxonomic Classification of the Phylum Actinobacteria.</title>
        <authorList>
            <person name="Gao Y."/>
        </authorList>
    </citation>
    <scope>NUCLEOTIDE SEQUENCE</scope>
    <source>
        <strain evidence="1">KLBMP 8922</strain>
    </source>
</reference>
<proteinExistence type="predicted"/>
<sequence length="307" mass="32533">MAEQAETAVGNWGRWGPEDERGTLNLIDAKGVAAAAHEVRTGQAYALGLPIQREGAPIFDYRGAPQRLTLTSQTDNMFDDFPGGTEVGANEDVLVIASHSITHMDALCHVQHRGKFYNGFDASTFRTHTGAARCGIEKIGAFAARAVLLDLPRFKDVAFLEPGYTITRADLEGCAAAQGVEVRAGDALLVRTGHLDNFRAETSAGREVPFAQAGLGLDAVSFIREHDIAAVGSDNSAIEVIPFDDNVFLSVHIALLVELGVPLMEHLWLSDLAAGMAEAGTYACLLTVTPLPVTGATGSPINPVAIV</sequence>
<dbReference type="InterPro" id="IPR007325">
    <property type="entry name" value="KFase/CYL"/>
</dbReference>
<dbReference type="Pfam" id="PF04199">
    <property type="entry name" value="Cyclase"/>
    <property type="match status" value="1"/>
</dbReference>
<gene>
    <name evidence="1" type="ORF">LZ495_02600</name>
</gene>
<dbReference type="InterPro" id="IPR037175">
    <property type="entry name" value="KFase_sf"/>
</dbReference>